<feature type="domain" description="Major facilitator superfamily (MFS) profile" evidence="2">
    <location>
        <begin position="46"/>
        <end position="159"/>
    </location>
</feature>
<feature type="transmembrane region" description="Helical" evidence="1">
    <location>
        <begin position="110"/>
        <end position="128"/>
    </location>
</feature>
<dbReference type="InterPro" id="IPR036259">
    <property type="entry name" value="MFS_trans_sf"/>
</dbReference>
<name>X1DBF0_9ZZZZ</name>
<dbReference type="SUPFAM" id="SSF103473">
    <property type="entry name" value="MFS general substrate transporter"/>
    <property type="match status" value="1"/>
</dbReference>
<dbReference type="InterPro" id="IPR020846">
    <property type="entry name" value="MFS_dom"/>
</dbReference>
<keyword evidence="1" id="KW-0812">Transmembrane</keyword>
<dbReference type="EMBL" id="BART01037109">
    <property type="protein sequence ID" value="GAH05640.1"/>
    <property type="molecule type" value="Genomic_DNA"/>
</dbReference>
<evidence type="ECO:0000313" key="3">
    <source>
        <dbReference type="EMBL" id="GAH05640.1"/>
    </source>
</evidence>
<feature type="non-terminal residue" evidence="3">
    <location>
        <position position="159"/>
    </location>
</feature>
<feature type="non-terminal residue" evidence="3">
    <location>
        <position position="1"/>
    </location>
</feature>
<evidence type="ECO:0000256" key="1">
    <source>
        <dbReference type="SAM" id="Phobius"/>
    </source>
</evidence>
<organism evidence="3">
    <name type="scientific">marine sediment metagenome</name>
    <dbReference type="NCBI Taxonomy" id="412755"/>
    <lineage>
        <taxon>unclassified sequences</taxon>
        <taxon>metagenomes</taxon>
        <taxon>ecological metagenomes</taxon>
    </lineage>
</organism>
<dbReference type="PROSITE" id="PS50850">
    <property type="entry name" value="MFS"/>
    <property type="match status" value="1"/>
</dbReference>
<dbReference type="InterPro" id="IPR011701">
    <property type="entry name" value="MFS"/>
</dbReference>
<feature type="transmembrane region" description="Helical" evidence="1">
    <location>
        <begin position="83"/>
        <end position="103"/>
    </location>
</feature>
<dbReference type="Gene3D" id="1.20.1250.20">
    <property type="entry name" value="MFS general substrate transporter like domains"/>
    <property type="match status" value="1"/>
</dbReference>
<gene>
    <name evidence="3" type="ORF">S01H4_62255</name>
</gene>
<sequence>SIPTLIFGIIFYVLLGRWGYGKKAKAETPARLPSEVPPASGSSRRLVIVIILSAFNFTLIFSAISFVPLFVVDHLRESEEAAAAMLALFYSGGLWAGPLGGYLSDRMGRVPVLVVACLISGPVIYLMSLAPFGWSLSAVLIIIGAVMHIPMPVSEAYIV</sequence>
<proteinExistence type="predicted"/>
<keyword evidence="1" id="KW-1133">Transmembrane helix</keyword>
<dbReference type="GO" id="GO:0022857">
    <property type="term" value="F:transmembrane transporter activity"/>
    <property type="evidence" value="ECO:0007669"/>
    <property type="project" value="InterPro"/>
</dbReference>
<protein>
    <recommendedName>
        <fullName evidence="2">Major facilitator superfamily (MFS) profile domain-containing protein</fullName>
    </recommendedName>
</protein>
<keyword evidence="1" id="KW-0472">Membrane</keyword>
<feature type="transmembrane region" description="Helical" evidence="1">
    <location>
        <begin position="46"/>
        <end position="71"/>
    </location>
</feature>
<feature type="transmembrane region" description="Helical" evidence="1">
    <location>
        <begin position="134"/>
        <end position="153"/>
    </location>
</feature>
<accession>X1DBF0</accession>
<dbReference type="AlphaFoldDB" id="X1DBF0"/>
<evidence type="ECO:0000259" key="2">
    <source>
        <dbReference type="PROSITE" id="PS50850"/>
    </source>
</evidence>
<dbReference type="Pfam" id="PF07690">
    <property type="entry name" value="MFS_1"/>
    <property type="match status" value="1"/>
</dbReference>
<comment type="caution">
    <text evidence="3">The sequence shown here is derived from an EMBL/GenBank/DDBJ whole genome shotgun (WGS) entry which is preliminary data.</text>
</comment>
<reference evidence="3" key="1">
    <citation type="journal article" date="2014" name="Front. Microbiol.">
        <title>High frequency of phylogenetically diverse reductive dehalogenase-homologous genes in deep subseafloor sedimentary metagenomes.</title>
        <authorList>
            <person name="Kawai M."/>
            <person name="Futagami T."/>
            <person name="Toyoda A."/>
            <person name="Takaki Y."/>
            <person name="Nishi S."/>
            <person name="Hori S."/>
            <person name="Arai W."/>
            <person name="Tsubouchi T."/>
            <person name="Morono Y."/>
            <person name="Uchiyama I."/>
            <person name="Ito T."/>
            <person name="Fujiyama A."/>
            <person name="Inagaki F."/>
            <person name="Takami H."/>
        </authorList>
    </citation>
    <scope>NUCLEOTIDE SEQUENCE</scope>
    <source>
        <strain evidence="3">Expedition CK06-06</strain>
    </source>
</reference>